<organism evidence="9 10">
    <name type="scientific">Candidatus Contendobacter odensis Run_B_J11</name>
    <dbReference type="NCBI Taxonomy" id="1400861"/>
    <lineage>
        <taxon>Bacteria</taxon>
        <taxon>Pseudomonadati</taxon>
        <taxon>Pseudomonadota</taxon>
        <taxon>Gammaproteobacteria</taxon>
        <taxon>Candidatus Competibacteraceae</taxon>
        <taxon>Candidatus Contendibacter</taxon>
    </lineage>
</organism>
<feature type="domain" description="ABC3 transporter permease C-terminal" evidence="7">
    <location>
        <begin position="248"/>
        <end position="373"/>
    </location>
</feature>
<evidence type="ECO:0000313" key="10">
    <source>
        <dbReference type="Proteomes" id="UP000019184"/>
    </source>
</evidence>
<dbReference type="Pfam" id="PF02687">
    <property type="entry name" value="FtsX"/>
    <property type="match status" value="2"/>
</dbReference>
<feature type="transmembrane region" description="Helical" evidence="6">
    <location>
        <begin position="389"/>
        <end position="411"/>
    </location>
</feature>
<accession>A0A7U7J5U7</accession>
<keyword evidence="10" id="KW-1185">Reference proteome</keyword>
<dbReference type="InterPro" id="IPR038766">
    <property type="entry name" value="Membrane_comp_ABC_pdt"/>
</dbReference>
<evidence type="ECO:0000259" key="7">
    <source>
        <dbReference type="Pfam" id="PF02687"/>
    </source>
</evidence>
<dbReference type="OrthoDB" id="343744at2"/>
<proteinExistence type="predicted"/>
<dbReference type="InterPro" id="IPR003838">
    <property type="entry name" value="ABC3_permease_C"/>
</dbReference>
<dbReference type="PANTHER" id="PTHR30287:SF2">
    <property type="entry name" value="BLL1001 PROTEIN"/>
    <property type="match status" value="1"/>
</dbReference>
<evidence type="ECO:0000256" key="3">
    <source>
        <dbReference type="ARBA" id="ARBA00022692"/>
    </source>
</evidence>
<keyword evidence="3 6" id="KW-0812">Transmembrane</keyword>
<feature type="domain" description="ABC3 transporter permease C-terminal" evidence="7">
    <location>
        <begin position="711"/>
        <end position="826"/>
    </location>
</feature>
<feature type="domain" description="MacB-like periplasmic core" evidence="8">
    <location>
        <begin position="468"/>
        <end position="675"/>
    </location>
</feature>
<dbReference type="GO" id="GO:0005886">
    <property type="term" value="C:plasma membrane"/>
    <property type="evidence" value="ECO:0007669"/>
    <property type="project" value="UniProtKB-SubCell"/>
</dbReference>
<keyword evidence="2" id="KW-1003">Cell membrane</keyword>
<reference evidence="9 10" key="1">
    <citation type="journal article" date="2014" name="ISME J.">
        <title>Candidatus Competibacter-lineage genomes retrieved from metagenomes reveal functional metabolic diversity.</title>
        <authorList>
            <person name="McIlroy S.J."/>
            <person name="Albertsen M."/>
            <person name="Andresen E.K."/>
            <person name="Saunders A.M."/>
            <person name="Kristiansen R."/>
            <person name="Stokholm-Bjerregaard M."/>
            <person name="Nielsen K.L."/>
            <person name="Nielsen P.H."/>
        </authorList>
    </citation>
    <scope>NUCLEOTIDE SEQUENCE [LARGE SCALE GENOMIC DNA]</scope>
    <source>
        <strain evidence="9 10">Run_B_J11</strain>
    </source>
</reference>
<feature type="transmembrane region" description="Helical" evidence="6">
    <location>
        <begin position="290"/>
        <end position="315"/>
    </location>
</feature>
<sequence length="835" mass="89211">MTPLFWRALLRHPWRHPWQLGLAILGIALGVAVVLAVDLANASARRSFDLAMNRITGHATHRIVGGAQGVPETVYVQLRLERGIRLAGPVVTGYLPRADLPGQLLQILGVDPFAEAPFRDPAANATGSNVDLRALLLNPDAALLPSALGEQVMLRRGEQRFILKRAGTLNGPELDGLIITDLSTAQTLLGKAGRLSHIDLMLPDNASGEQLAEQLRAWLPPDLRLEQPGMRNQATADLSAAFSLNLTAMSLLALVVGMFLIYNAMTFSVVQRRALLGMLRALGVSRRELLIGVLGEALLLGLAGALLGGIMGLWIGSGLVHLVTRTINDLYYVLSVREFFIEPWSLAKGVALGLLATLAAAWLPAREAANAPPGRVLSRTDLESRWQAALPRLIGIGLALLGGGGLILWFSDELVSGFAGLFLLILGCALLTPPAVVGLVGLIQPLTAHMGLLARMASRDVVRHLSRTGIAVAALMVAFATTVGVGVMVDSFRGGVVIWINDLLNADLYIAPPAIEGSGDRSEAVAPAALTVLRNTPGVAAISTYRGAKVELDGRTLTLIAAELAPAAQAGYHLMDGDSATAWQAFQTGEAILISEPLAYRSHLSAGDSLQLPTDRGTQRFTIAGVFLDYGSEHGRILLHRSGYQRYWQDPVVGSVAVFAAPGENLASLRERLQERLGSIQPLLIRSNRDIQSFTLEIFERTFTITRVLRLLAILAAVVGVLSALLALQLERAREFAVLRAIGMTTAEIGGLVSLQTGFMGAAAGLLALPTGLLLAAVLIFVINRRAFGWSLPFQVDPMLLLETLTLAIIAALLAGLYPIWRMARARPADALRTE</sequence>
<evidence type="ECO:0000313" key="9">
    <source>
        <dbReference type="EMBL" id="CDH46817.1"/>
    </source>
</evidence>
<comment type="caution">
    <text evidence="9">The sequence shown here is derived from an EMBL/GenBank/DDBJ whole genome shotgun (WGS) entry which is preliminary data.</text>
</comment>
<comment type="subcellular location">
    <subcellularLocation>
        <location evidence="1">Cell membrane</location>
        <topology evidence="1">Multi-pass membrane protein</topology>
    </subcellularLocation>
</comment>
<feature type="transmembrane region" description="Helical" evidence="6">
    <location>
        <begin position="417"/>
        <end position="443"/>
    </location>
</feature>
<feature type="transmembrane region" description="Helical" evidence="6">
    <location>
        <begin position="708"/>
        <end position="728"/>
    </location>
</feature>
<dbReference type="PANTHER" id="PTHR30287">
    <property type="entry name" value="MEMBRANE COMPONENT OF PREDICTED ABC SUPERFAMILY METABOLITE UPTAKE TRANSPORTER"/>
    <property type="match status" value="1"/>
</dbReference>
<evidence type="ECO:0000256" key="4">
    <source>
        <dbReference type="ARBA" id="ARBA00022989"/>
    </source>
</evidence>
<keyword evidence="5 6" id="KW-0472">Membrane</keyword>
<feature type="transmembrane region" description="Helical" evidence="6">
    <location>
        <begin position="464"/>
        <end position="489"/>
    </location>
</feature>
<evidence type="ECO:0000256" key="1">
    <source>
        <dbReference type="ARBA" id="ARBA00004651"/>
    </source>
</evidence>
<evidence type="ECO:0000256" key="2">
    <source>
        <dbReference type="ARBA" id="ARBA00022475"/>
    </source>
</evidence>
<protein>
    <submittedName>
        <fullName evidence="9">ABC transporter permease</fullName>
    </submittedName>
</protein>
<feature type="transmembrane region" description="Helical" evidence="6">
    <location>
        <begin position="800"/>
        <end position="821"/>
    </location>
</feature>
<dbReference type="Pfam" id="PF12704">
    <property type="entry name" value="MacB_PCD"/>
    <property type="match status" value="2"/>
</dbReference>
<feature type="domain" description="MacB-like periplasmic core" evidence="8">
    <location>
        <begin position="21"/>
        <end position="217"/>
    </location>
</feature>
<evidence type="ECO:0000256" key="5">
    <source>
        <dbReference type="ARBA" id="ARBA00023136"/>
    </source>
</evidence>
<dbReference type="AlphaFoldDB" id="A0A7U7J5U7"/>
<dbReference type="Proteomes" id="UP000019184">
    <property type="component" value="Unassembled WGS sequence"/>
</dbReference>
<gene>
    <name evidence="9" type="ORF">BN874_610028</name>
</gene>
<dbReference type="InterPro" id="IPR025857">
    <property type="entry name" value="MacB_PCD"/>
</dbReference>
<dbReference type="EMBL" id="CBTK010000278">
    <property type="protein sequence ID" value="CDH46817.1"/>
    <property type="molecule type" value="Genomic_DNA"/>
</dbReference>
<feature type="transmembrane region" description="Helical" evidence="6">
    <location>
        <begin position="248"/>
        <end position="270"/>
    </location>
</feature>
<dbReference type="RefSeq" id="WP_034435531.1">
    <property type="nucleotide sequence ID" value="NZ_CBTK010000278.1"/>
</dbReference>
<evidence type="ECO:0000259" key="8">
    <source>
        <dbReference type="Pfam" id="PF12704"/>
    </source>
</evidence>
<evidence type="ECO:0000256" key="6">
    <source>
        <dbReference type="SAM" id="Phobius"/>
    </source>
</evidence>
<feature type="transmembrane region" description="Helical" evidence="6">
    <location>
        <begin position="749"/>
        <end position="780"/>
    </location>
</feature>
<keyword evidence="4 6" id="KW-1133">Transmembrane helix</keyword>
<name>A0A7U7J5U7_9GAMM</name>